<comment type="caution">
    <text evidence="12">The sequence shown here is derived from an EMBL/GenBank/DDBJ whole genome shotgun (WGS) entry which is preliminary data.</text>
</comment>
<dbReference type="FunFam" id="1.20.1720.10:FF:000012">
    <property type="entry name" value="MFS toxin efflux pump (AflT)"/>
    <property type="match status" value="1"/>
</dbReference>
<dbReference type="Pfam" id="PF07690">
    <property type="entry name" value="MFS_1"/>
    <property type="match status" value="1"/>
</dbReference>
<evidence type="ECO:0000256" key="6">
    <source>
        <dbReference type="ARBA" id="ARBA00022989"/>
    </source>
</evidence>
<feature type="transmembrane region" description="Helical" evidence="10">
    <location>
        <begin position="84"/>
        <end position="109"/>
    </location>
</feature>
<feature type="transmembrane region" description="Helical" evidence="10">
    <location>
        <begin position="296"/>
        <end position="317"/>
    </location>
</feature>
<evidence type="ECO:0000313" key="12">
    <source>
        <dbReference type="EMBL" id="TGJ86860.1"/>
    </source>
</evidence>
<feature type="transmembrane region" description="Helical" evidence="10">
    <location>
        <begin position="429"/>
        <end position="448"/>
    </location>
</feature>
<dbReference type="GO" id="GO:0005886">
    <property type="term" value="C:plasma membrane"/>
    <property type="evidence" value="ECO:0007669"/>
    <property type="project" value="UniProtKB-SubCell"/>
</dbReference>
<feature type="transmembrane region" description="Helical" evidence="10">
    <location>
        <begin position="366"/>
        <end position="387"/>
    </location>
</feature>
<feature type="transmembrane region" description="Helical" evidence="10">
    <location>
        <begin position="568"/>
        <end position="588"/>
    </location>
</feature>
<evidence type="ECO:0000256" key="2">
    <source>
        <dbReference type="ARBA" id="ARBA00007520"/>
    </source>
</evidence>
<feature type="transmembrane region" description="Helical" evidence="10">
    <location>
        <begin position="493"/>
        <end position="512"/>
    </location>
</feature>
<feature type="compositionally biased region" description="Polar residues" evidence="9">
    <location>
        <begin position="13"/>
        <end position="23"/>
    </location>
</feature>
<sequence>MLSPKASLEAMSQAPTIGSSTDSPVVPGLESTNTGTGVVPEGKGDGADLAKVATARSIEHPSSDAIPQAESSDDDTEYPSGLRFALITLALCLSVFLMALDNSIIATAIPKITETFHSLGDVGWYGSGLVDTTDTFTLAYLLTTAALQLLFGKFYSWLSVKRVYLTAIALFEVGSLICGVAQNSITLIIGRAIAGLGSAGIFSGTLLILAHSVPLPKRPLYSGLLGGTFGISSVAGPLLGGVFTDKATWRWCFYINLPIGAITLVIIALFLPDPVRKQANPEKQANETFMQRLNKFDPIGTVIFLPAIISLLLALQWGGTTYPWSNGRIIGLFVVFGVLIIAFLYVQYRQGENATVPPRIMATRAVYSSSLFIFALGASFFTYVYYIPIWFQAVQGVSAVDSGIRNLPMLLGVVVFSILAGGVVTSLGYYAPIMIIGSILASIGAGLLTTWTPETSKGAWIGYQIIYGAGNGLALQQALIAVQASLDMKDVPVGTAVVVFAQTLGGTLFISVSQNIFSNSLVKELATIVPTVDPAEVIAAGATNLQSAFPPELVSGVVLAYNNALTTAYIVGVATAVLSAVASVLIEWKSVKGKKLDMAGA</sequence>
<keyword evidence="3" id="KW-0813">Transport</keyword>
<keyword evidence="7 10" id="KW-0472">Membrane</keyword>
<dbReference type="PROSITE" id="PS50850">
    <property type="entry name" value="MFS"/>
    <property type="match status" value="1"/>
</dbReference>
<keyword evidence="4" id="KW-1003">Cell membrane</keyword>
<feature type="transmembrane region" description="Helical" evidence="10">
    <location>
        <begin position="407"/>
        <end position="424"/>
    </location>
</feature>
<evidence type="ECO:0000256" key="3">
    <source>
        <dbReference type="ARBA" id="ARBA00022448"/>
    </source>
</evidence>
<feature type="transmembrane region" description="Helical" evidence="10">
    <location>
        <begin position="460"/>
        <end position="481"/>
    </location>
</feature>
<feature type="transmembrane region" description="Helical" evidence="10">
    <location>
        <begin position="163"/>
        <end position="182"/>
    </location>
</feature>
<dbReference type="AlphaFoldDB" id="A0A4Z0Z5H7"/>
<dbReference type="InterPro" id="IPR011701">
    <property type="entry name" value="MFS"/>
</dbReference>
<feature type="transmembrane region" description="Helical" evidence="10">
    <location>
        <begin position="129"/>
        <end position="151"/>
    </location>
</feature>
<dbReference type="PANTHER" id="PTHR23501">
    <property type="entry name" value="MAJOR FACILITATOR SUPERFAMILY"/>
    <property type="match status" value="1"/>
</dbReference>
<evidence type="ECO:0000256" key="8">
    <source>
        <dbReference type="ARBA" id="ARBA00023180"/>
    </source>
</evidence>
<organism evidence="12 13">
    <name type="scientific">Xylaria hypoxylon</name>
    <dbReference type="NCBI Taxonomy" id="37992"/>
    <lineage>
        <taxon>Eukaryota</taxon>
        <taxon>Fungi</taxon>
        <taxon>Dikarya</taxon>
        <taxon>Ascomycota</taxon>
        <taxon>Pezizomycotina</taxon>
        <taxon>Sordariomycetes</taxon>
        <taxon>Xylariomycetidae</taxon>
        <taxon>Xylariales</taxon>
        <taxon>Xylariaceae</taxon>
        <taxon>Xylaria</taxon>
    </lineage>
</organism>
<dbReference type="GO" id="GO:0022857">
    <property type="term" value="F:transmembrane transporter activity"/>
    <property type="evidence" value="ECO:0007669"/>
    <property type="project" value="InterPro"/>
</dbReference>
<evidence type="ECO:0000313" key="13">
    <source>
        <dbReference type="Proteomes" id="UP000297716"/>
    </source>
</evidence>
<dbReference type="OrthoDB" id="10021397at2759"/>
<keyword evidence="8" id="KW-0325">Glycoprotein</keyword>
<dbReference type="PANTHER" id="PTHR23501:SF199">
    <property type="entry name" value="MFS EFFLUX TRANSPORTER INPD-RELATED"/>
    <property type="match status" value="1"/>
</dbReference>
<reference evidence="12 13" key="1">
    <citation type="submission" date="2019-03" db="EMBL/GenBank/DDBJ databases">
        <title>Draft genome sequence of Xylaria hypoxylon DSM 108379, a ubiquitous saprotrophic-parasitic fungi on hardwood.</title>
        <authorList>
            <person name="Buettner E."/>
            <person name="Leonhardt S."/>
            <person name="Gebauer A.M."/>
            <person name="Liers C."/>
            <person name="Hofrichter M."/>
            <person name="Kellner H."/>
        </authorList>
    </citation>
    <scope>NUCLEOTIDE SEQUENCE [LARGE SCALE GENOMIC DNA]</scope>
    <source>
        <strain evidence="12 13">DSM 108379</strain>
    </source>
</reference>
<dbReference type="InterPro" id="IPR036259">
    <property type="entry name" value="MFS_trans_sf"/>
</dbReference>
<feature type="domain" description="Major facilitator superfamily (MFS) profile" evidence="11">
    <location>
        <begin position="87"/>
        <end position="591"/>
    </location>
</feature>
<keyword evidence="5 10" id="KW-0812">Transmembrane</keyword>
<dbReference type="Proteomes" id="UP000297716">
    <property type="component" value="Unassembled WGS sequence"/>
</dbReference>
<feature type="transmembrane region" description="Helical" evidence="10">
    <location>
        <begin position="329"/>
        <end position="346"/>
    </location>
</feature>
<feature type="transmembrane region" description="Helical" evidence="10">
    <location>
        <begin position="188"/>
        <end position="209"/>
    </location>
</feature>
<comment type="subcellular location">
    <subcellularLocation>
        <location evidence="1">Cell membrane</location>
        <topology evidence="1">Multi-pass membrane protein</topology>
    </subcellularLocation>
</comment>
<dbReference type="FunFam" id="1.20.1250.20:FF:000196">
    <property type="entry name" value="MFS toxin efflux pump (AflT)"/>
    <property type="match status" value="1"/>
</dbReference>
<evidence type="ECO:0000259" key="11">
    <source>
        <dbReference type="PROSITE" id="PS50850"/>
    </source>
</evidence>
<dbReference type="SUPFAM" id="SSF103473">
    <property type="entry name" value="MFS general substrate transporter"/>
    <property type="match status" value="1"/>
</dbReference>
<keyword evidence="6 10" id="KW-1133">Transmembrane helix</keyword>
<dbReference type="Gene3D" id="1.20.1250.20">
    <property type="entry name" value="MFS general substrate transporter like domains"/>
    <property type="match status" value="1"/>
</dbReference>
<protein>
    <recommendedName>
        <fullName evidence="11">Major facilitator superfamily (MFS) profile domain-containing protein</fullName>
    </recommendedName>
</protein>
<keyword evidence="13" id="KW-1185">Reference proteome</keyword>
<feature type="transmembrane region" description="Helical" evidence="10">
    <location>
        <begin position="255"/>
        <end position="275"/>
    </location>
</feature>
<dbReference type="CDD" id="cd17502">
    <property type="entry name" value="MFS_Azr1_MDR_like"/>
    <property type="match status" value="1"/>
</dbReference>
<proteinExistence type="inferred from homology"/>
<feature type="region of interest" description="Disordered" evidence="9">
    <location>
        <begin position="1"/>
        <end position="46"/>
    </location>
</feature>
<dbReference type="FunFam" id="1.20.1250.20:FF:000489">
    <property type="entry name" value="MFS general substrate transporter"/>
    <property type="match status" value="1"/>
</dbReference>
<evidence type="ECO:0000256" key="9">
    <source>
        <dbReference type="SAM" id="MobiDB-lite"/>
    </source>
</evidence>
<dbReference type="EMBL" id="SKBN01000021">
    <property type="protein sequence ID" value="TGJ86860.1"/>
    <property type="molecule type" value="Genomic_DNA"/>
</dbReference>
<evidence type="ECO:0000256" key="1">
    <source>
        <dbReference type="ARBA" id="ARBA00004651"/>
    </source>
</evidence>
<evidence type="ECO:0000256" key="5">
    <source>
        <dbReference type="ARBA" id="ARBA00022692"/>
    </source>
</evidence>
<evidence type="ECO:0000256" key="10">
    <source>
        <dbReference type="SAM" id="Phobius"/>
    </source>
</evidence>
<evidence type="ECO:0000256" key="7">
    <source>
        <dbReference type="ARBA" id="ARBA00023136"/>
    </source>
</evidence>
<dbReference type="InterPro" id="IPR020846">
    <property type="entry name" value="MFS_dom"/>
</dbReference>
<feature type="transmembrane region" description="Helical" evidence="10">
    <location>
        <begin position="221"/>
        <end position="243"/>
    </location>
</feature>
<gene>
    <name evidence="12" type="ORF">E0Z10_g1867</name>
</gene>
<comment type="similarity">
    <text evidence="2">Belongs to the major facilitator superfamily. TCR/Tet family.</text>
</comment>
<name>A0A4Z0Z5H7_9PEZI</name>
<accession>A0A4Z0Z5H7</accession>
<evidence type="ECO:0000256" key="4">
    <source>
        <dbReference type="ARBA" id="ARBA00022475"/>
    </source>
</evidence>